<dbReference type="RefSeq" id="WP_011250111.1">
    <property type="nucleotide sequence ID" value="NC_006624.1"/>
</dbReference>
<dbReference type="GeneID" id="78447675"/>
<keyword evidence="2" id="KW-0472">Membrane</keyword>
<reference evidence="3 4" key="1">
    <citation type="journal article" date="2005" name="Genome Res.">
        <title>Complete genome sequence of the hyperthermophilic archaeon Thermococcus kodakaraensis KOD1 and comparison with Pyrococcus genomes.</title>
        <authorList>
            <person name="Fukui T."/>
            <person name="Atomi H."/>
            <person name="Kanai T."/>
            <person name="Matsumi R."/>
            <person name="Fujiwara S."/>
            <person name="Imanaka T."/>
        </authorList>
    </citation>
    <scope>NUCLEOTIDE SEQUENCE [LARGE SCALE GENOMIC DNA]</scope>
    <source>
        <strain evidence="4">ATCC BAA-918 / JCM 12380 / KOD1</strain>
    </source>
</reference>
<protein>
    <submittedName>
        <fullName evidence="3">Hypothetical membrane protein</fullName>
    </submittedName>
</protein>
<keyword evidence="4" id="KW-1185">Reference proteome</keyword>
<dbReference type="KEGG" id="tko:TK1160"/>
<dbReference type="STRING" id="69014.TK1160"/>
<evidence type="ECO:0000256" key="1">
    <source>
        <dbReference type="SAM" id="MobiDB-lite"/>
    </source>
</evidence>
<dbReference type="EnsemblBacteria" id="BAD85349">
    <property type="protein sequence ID" value="BAD85349"/>
    <property type="gene ID" value="TK1160"/>
</dbReference>
<feature type="region of interest" description="Disordered" evidence="1">
    <location>
        <begin position="108"/>
        <end position="133"/>
    </location>
</feature>
<gene>
    <name evidence="3" type="ordered locus">TK1160</name>
</gene>
<dbReference type="EMBL" id="AP006878">
    <property type="protein sequence ID" value="BAD85349.1"/>
    <property type="molecule type" value="Genomic_DNA"/>
</dbReference>
<name>Q5JE95_THEKO</name>
<dbReference type="OrthoDB" id="100008at2157"/>
<evidence type="ECO:0000313" key="3">
    <source>
        <dbReference type="EMBL" id="BAD85349.1"/>
    </source>
</evidence>
<feature type="transmembrane region" description="Helical" evidence="2">
    <location>
        <begin position="12"/>
        <end position="31"/>
    </location>
</feature>
<proteinExistence type="predicted"/>
<evidence type="ECO:0000256" key="2">
    <source>
        <dbReference type="SAM" id="Phobius"/>
    </source>
</evidence>
<dbReference type="InParanoid" id="Q5JE95"/>
<dbReference type="Proteomes" id="UP000000536">
    <property type="component" value="Chromosome"/>
</dbReference>
<feature type="transmembrane region" description="Helical" evidence="2">
    <location>
        <begin position="51"/>
        <end position="67"/>
    </location>
</feature>
<keyword evidence="2" id="KW-0812">Transmembrane</keyword>
<evidence type="ECO:0000313" key="4">
    <source>
        <dbReference type="Proteomes" id="UP000000536"/>
    </source>
</evidence>
<sequence>MKNKNNDLEIILSMINVLIGAFGIITIPAMVSQLYLYYVLEKGGREFTREGVLGGFIALNGLLALAVRSNDGMFSEVAILATAMATIAFLLYAVHLEVVWNHEVRGDQPQRAEDNGSDKHLSRELLQGKRQKR</sequence>
<organism evidence="3 4">
    <name type="scientific">Thermococcus kodakarensis (strain ATCC BAA-918 / JCM 12380 / KOD1)</name>
    <name type="common">Pyrococcus kodakaraensis (strain KOD1)</name>
    <dbReference type="NCBI Taxonomy" id="69014"/>
    <lineage>
        <taxon>Archaea</taxon>
        <taxon>Methanobacteriati</taxon>
        <taxon>Methanobacteriota</taxon>
        <taxon>Thermococci</taxon>
        <taxon>Thermococcales</taxon>
        <taxon>Thermococcaceae</taxon>
        <taxon>Thermococcus</taxon>
    </lineage>
</organism>
<feature type="compositionally biased region" description="Basic and acidic residues" evidence="1">
    <location>
        <begin position="108"/>
        <end position="127"/>
    </location>
</feature>
<feature type="transmembrane region" description="Helical" evidence="2">
    <location>
        <begin position="74"/>
        <end position="94"/>
    </location>
</feature>
<dbReference type="eggNOG" id="arCOG10090">
    <property type="taxonomic scope" value="Archaea"/>
</dbReference>
<accession>Q5JE95</accession>
<dbReference type="AlphaFoldDB" id="Q5JE95"/>
<dbReference type="HOGENOM" id="CLU_157022_0_0_2"/>
<keyword evidence="2" id="KW-1133">Transmembrane helix</keyword>